<reference evidence="2" key="1">
    <citation type="journal article" date="2014" name="Front. Microbiol.">
        <title>High frequency of phylogenetically diverse reductive dehalogenase-homologous genes in deep subseafloor sedimentary metagenomes.</title>
        <authorList>
            <person name="Kawai M."/>
            <person name="Futagami T."/>
            <person name="Toyoda A."/>
            <person name="Takaki Y."/>
            <person name="Nishi S."/>
            <person name="Hori S."/>
            <person name="Arai W."/>
            <person name="Tsubouchi T."/>
            <person name="Morono Y."/>
            <person name="Uchiyama I."/>
            <person name="Ito T."/>
            <person name="Fujiyama A."/>
            <person name="Inagaki F."/>
            <person name="Takami H."/>
        </authorList>
    </citation>
    <scope>NUCLEOTIDE SEQUENCE</scope>
    <source>
        <strain evidence="2">Expedition CK06-06</strain>
    </source>
</reference>
<evidence type="ECO:0000256" key="1">
    <source>
        <dbReference type="SAM" id="Phobius"/>
    </source>
</evidence>
<comment type="caution">
    <text evidence="2">The sequence shown here is derived from an EMBL/GenBank/DDBJ whole genome shotgun (WGS) entry which is preliminary data.</text>
</comment>
<keyword evidence="1" id="KW-0472">Membrane</keyword>
<accession>X1ES47</accession>
<sequence length="67" mass="7471">HTVEKVFSLFFPFILLLIICFDGVAVLVKFDPDFYSLEYGLIPGIIQAGVYFSNSTIKLVLGGKVQE</sequence>
<evidence type="ECO:0000313" key="2">
    <source>
        <dbReference type="EMBL" id="GAH35407.1"/>
    </source>
</evidence>
<proteinExistence type="predicted"/>
<gene>
    <name evidence="2" type="ORF">S03H2_15721</name>
</gene>
<keyword evidence="1" id="KW-1133">Transmembrane helix</keyword>
<dbReference type="AlphaFoldDB" id="X1ES47"/>
<name>X1ES47_9ZZZZ</name>
<protein>
    <submittedName>
        <fullName evidence="2">Uncharacterized protein</fullName>
    </submittedName>
</protein>
<feature type="non-terminal residue" evidence="2">
    <location>
        <position position="1"/>
    </location>
</feature>
<keyword evidence="1" id="KW-0812">Transmembrane</keyword>
<feature type="transmembrane region" description="Helical" evidence="1">
    <location>
        <begin position="6"/>
        <end position="28"/>
    </location>
</feature>
<organism evidence="2">
    <name type="scientific">marine sediment metagenome</name>
    <dbReference type="NCBI Taxonomy" id="412755"/>
    <lineage>
        <taxon>unclassified sequences</taxon>
        <taxon>metagenomes</taxon>
        <taxon>ecological metagenomes</taxon>
    </lineage>
</organism>
<dbReference type="EMBL" id="BARU01008000">
    <property type="protein sequence ID" value="GAH35407.1"/>
    <property type="molecule type" value="Genomic_DNA"/>
</dbReference>